<name>X1NVI5_9ZZZZ</name>
<protein>
    <recommendedName>
        <fullName evidence="2">Dihydroorotate dehydrogenase domain-containing protein</fullName>
    </recommendedName>
</protein>
<dbReference type="EMBL" id="BARV01015458">
    <property type="protein sequence ID" value="GAI30800.1"/>
    <property type="molecule type" value="Genomic_DNA"/>
</dbReference>
<evidence type="ECO:0008006" key="2">
    <source>
        <dbReference type="Google" id="ProtNLM"/>
    </source>
</evidence>
<comment type="caution">
    <text evidence="1">The sequence shown here is derived from an EMBL/GenBank/DDBJ whole genome shotgun (WGS) entry which is preliminary data.</text>
</comment>
<gene>
    <name evidence="1" type="ORF">S06H3_26706</name>
</gene>
<evidence type="ECO:0000313" key="1">
    <source>
        <dbReference type="EMBL" id="GAI30800.1"/>
    </source>
</evidence>
<sequence length="44" mass="4930">MRSNSLDLRIQLAPHHPRGLMLDNPVMIASGTFGYGIEYSELID</sequence>
<feature type="non-terminal residue" evidence="1">
    <location>
        <position position="44"/>
    </location>
</feature>
<organism evidence="1">
    <name type="scientific">marine sediment metagenome</name>
    <dbReference type="NCBI Taxonomy" id="412755"/>
    <lineage>
        <taxon>unclassified sequences</taxon>
        <taxon>metagenomes</taxon>
        <taxon>ecological metagenomes</taxon>
    </lineage>
</organism>
<proteinExistence type="predicted"/>
<reference evidence="1" key="1">
    <citation type="journal article" date="2014" name="Front. Microbiol.">
        <title>High frequency of phylogenetically diverse reductive dehalogenase-homologous genes in deep subseafloor sedimentary metagenomes.</title>
        <authorList>
            <person name="Kawai M."/>
            <person name="Futagami T."/>
            <person name="Toyoda A."/>
            <person name="Takaki Y."/>
            <person name="Nishi S."/>
            <person name="Hori S."/>
            <person name="Arai W."/>
            <person name="Tsubouchi T."/>
            <person name="Morono Y."/>
            <person name="Uchiyama I."/>
            <person name="Ito T."/>
            <person name="Fujiyama A."/>
            <person name="Inagaki F."/>
            <person name="Takami H."/>
        </authorList>
    </citation>
    <scope>NUCLEOTIDE SEQUENCE</scope>
    <source>
        <strain evidence="1">Expedition CK06-06</strain>
    </source>
</reference>
<dbReference type="AlphaFoldDB" id="X1NVI5"/>
<accession>X1NVI5</accession>